<evidence type="ECO:0000313" key="2">
    <source>
        <dbReference type="Proteomes" id="UP000762676"/>
    </source>
</evidence>
<feature type="non-terminal residue" evidence="1">
    <location>
        <position position="64"/>
    </location>
</feature>
<dbReference type="EMBL" id="BMAT01005863">
    <property type="protein sequence ID" value="GFS00942.1"/>
    <property type="molecule type" value="Genomic_DNA"/>
</dbReference>
<gene>
    <name evidence="1" type="ORF">ElyMa_002826600</name>
</gene>
<comment type="caution">
    <text evidence="1">The sequence shown here is derived from an EMBL/GenBank/DDBJ whole genome shotgun (WGS) entry which is preliminary data.</text>
</comment>
<keyword evidence="2" id="KW-1185">Reference proteome</keyword>
<dbReference type="AlphaFoldDB" id="A0AAV4HW11"/>
<dbReference type="Proteomes" id="UP000762676">
    <property type="component" value="Unassembled WGS sequence"/>
</dbReference>
<protein>
    <submittedName>
        <fullName evidence="1">Uncharacterized protein</fullName>
    </submittedName>
</protein>
<organism evidence="1 2">
    <name type="scientific">Elysia marginata</name>
    <dbReference type="NCBI Taxonomy" id="1093978"/>
    <lineage>
        <taxon>Eukaryota</taxon>
        <taxon>Metazoa</taxon>
        <taxon>Spiralia</taxon>
        <taxon>Lophotrochozoa</taxon>
        <taxon>Mollusca</taxon>
        <taxon>Gastropoda</taxon>
        <taxon>Heterobranchia</taxon>
        <taxon>Euthyneura</taxon>
        <taxon>Panpulmonata</taxon>
        <taxon>Sacoglossa</taxon>
        <taxon>Placobranchoidea</taxon>
        <taxon>Plakobranchidae</taxon>
        <taxon>Elysia</taxon>
    </lineage>
</organism>
<evidence type="ECO:0000313" key="1">
    <source>
        <dbReference type="EMBL" id="GFS00942.1"/>
    </source>
</evidence>
<accession>A0AAV4HW11</accession>
<reference evidence="1 2" key="1">
    <citation type="journal article" date="2021" name="Elife">
        <title>Chloroplast acquisition without the gene transfer in kleptoplastic sea slugs, Plakobranchus ocellatus.</title>
        <authorList>
            <person name="Maeda T."/>
            <person name="Takahashi S."/>
            <person name="Yoshida T."/>
            <person name="Shimamura S."/>
            <person name="Takaki Y."/>
            <person name="Nagai Y."/>
            <person name="Toyoda A."/>
            <person name="Suzuki Y."/>
            <person name="Arimoto A."/>
            <person name="Ishii H."/>
            <person name="Satoh N."/>
            <person name="Nishiyama T."/>
            <person name="Hasebe M."/>
            <person name="Maruyama T."/>
            <person name="Minagawa J."/>
            <person name="Obokata J."/>
            <person name="Shigenobu S."/>
        </authorList>
    </citation>
    <scope>NUCLEOTIDE SEQUENCE [LARGE SCALE GENOMIC DNA]</scope>
</reference>
<name>A0AAV4HW11_9GAST</name>
<sequence length="64" mass="7463">MDETTPTIRLCDLRLEDEYTELTEHFLRYGKGRRPAAPTVRNPTNRILLQLHCMKDDSGSSWDV</sequence>
<proteinExistence type="predicted"/>